<dbReference type="Pfam" id="PF14025">
    <property type="entry name" value="DUF4241"/>
    <property type="match status" value="1"/>
</dbReference>
<gene>
    <name evidence="1" type="ORF">IAA47_05400</name>
</gene>
<reference evidence="1" key="1">
    <citation type="journal article" date="2021" name="PeerJ">
        <title>Extensive microbial diversity within the chicken gut microbiome revealed by metagenomics and culture.</title>
        <authorList>
            <person name="Gilroy R."/>
            <person name="Ravi A."/>
            <person name="Getino M."/>
            <person name="Pursley I."/>
            <person name="Horton D.L."/>
            <person name="Alikhan N.F."/>
            <person name="Baker D."/>
            <person name="Gharbi K."/>
            <person name="Hall N."/>
            <person name="Watson M."/>
            <person name="Adriaenssens E.M."/>
            <person name="Foster-Nyarko E."/>
            <person name="Jarju S."/>
            <person name="Secka A."/>
            <person name="Antonio M."/>
            <person name="Oren A."/>
            <person name="Chaudhuri R.R."/>
            <person name="La Ragione R."/>
            <person name="Hildebrand F."/>
            <person name="Pallen M.J."/>
        </authorList>
    </citation>
    <scope>NUCLEOTIDE SEQUENCE</scope>
    <source>
        <strain evidence="1">A6-441</strain>
    </source>
</reference>
<comment type="caution">
    <text evidence="1">The sequence shown here is derived from an EMBL/GenBank/DDBJ whole genome shotgun (WGS) entry which is preliminary data.</text>
</comment>
<evidence type="ECO:0000313" key="2">
    <source>
        <dbReference type="Proteomes" id="UP000724657"/>
    </source>
</evidence>
<name>A0A9E2KXR1_9FUSO</name>
<evidence type="ECO:0000313" key="1">
    <source>
        <dbReference type="EMBL" id="MBU3842403.1"/>
    </source>
</evidence>
<proteinExistence type="predicted"/>
<dbReference type="InterPro" id="IPR025335">
    <property type="entry name" value="DUF4241"/>
</dbReference>
<reference evidence="1" key="2">
    <citation type="submission" date="2021-04" db="EMBL/GenBank/DDBJ databases">
        <authorList>
            <person name="Gilroy R."/>
        </authorList>
    </citation>
    <scope>NUCLEOTIDE SEQUENCE</scope>
    <source>
        <strain evidence="1">A6-441</strain>
    </source>
</reference>
<dbReference type="EMBL" id="JAHLFN010000054">
    <property type="protein sequence ID" value="MBU3842403.1"/>
    <property type="molecule type" value="Genomic_DNA"/>
</dbReference>
<organism evidence="1 2">
    <name type="scientific">Candidatus Fusobacterium pullicola</name>
    <dbReference type="NCBI Taxonomy" id="2838601"/>
    <lineage>
        <taxon>Bacteria</taxon>
        <taxon>Fusobacteriati</taxon>
        <taxon>Fusobacteriota</taxon>
        <taxon>Fusobacteriia</taxon>
        <taxon>Fusobacteriales</taxon>
        <taxon>Fusobacteriaceae</taxon>
        <taxon>Fusobacterium</taxon>
    </lineage>
</organism>
<dbReference type="AlphaFoldDB" id="A0A9E2KXR1"/>
<dbReference type="Proteomes" id="UP000724657">
    <property type="component" value="Unassembled WGS sequence"/>
</dbReference>
<accession>A0A9E2KXR1</accession>
<sequence length="180" mass="21576">MEFITKLKLEDKVVVTDPCYCYEPNQRGIVLLENVQAGDYKCYVIYNKEKRVKEAIILHESLSAWHQEDYLWLQDGFICVDAAIAGVINYSLHEEMRRCKNRNEKKWEDKYYKEICELFSKDTDTITFRENSFITSTGWGDGRYEVYVTKKEKNKILGIKIIYDEDEEEIEEDWEDEEEY</sequence>
<protein>
    <submittedName>
        <fullName evidence="1">DUF4241 domain-containing protein</fullName>
    </submittedName>
</protein>